<evidence type="ECO:0000313" key="1">
    <source>
        <dbReference type="EMBL" id="KKK66263.1"/>
    </source>
</evidence>
<organism evidence="1">
    <name type="scientific">marine sediment metagenome</name>
    <dbReference type="NCBI Taxonomy" id="412755"/>
    <lineage>
        <taxon>unclassified sequences</taxon>
        <taxon>metagenomes</taxon>
        <taxon>ecological metagenomes</taxon>
    </lineage>
</organism>
<accession>A0A0F8XBQ8</accession>
<reference evidence="1" key="1">
    <citation type="journal article" date="2015" name="Nature">
        <title>Complex archaea that bridge the gap between prokaryotes and eukaryotes.</title>
        <authorList>
            <person name="Spang A."/>
            <person name="Saw J.H."/>
            <person name="Jorgensen S.L."/>
            <person name="Zaremba-Niedzwiedzka K."/>
            <person name="Martijn J."/>
            <person name="Lind A.E."/>
            <person name="van Eijk R."/>
            <person name="Schleper C."/>
            <person name="Guy L."/>
            <person name="Ettema T.J."/>
        </authorList>
    </citation>
    <scope>NUCLEOTIDE SEQUENCE</scope>
</reference>
<dbReference type="EMBL" id="LAZR01060157">
    <property type="protein sequence ID" value="KKK66263.1"/>
    <property type="molecule type" value="Genomic_DNA"/>
</dbReference>
<feature type="non-terminal residue" evidence="1">
    <location>
        <position position="1"/>
    </location>
</feature>
<sequence>GHLCPLRGIALFQFCTHVDIPLGFVFELALEDADAARQRP</sequence>
<proteinExistence type="predicted"/>
<protein>
    <submittedName>
        <fullName evidence="1">Uncharacterized protein</fullName>
    </submittedName>
</protein>
<dbReference type="AlphaFoldDB" id="A0A0F8XBQ8"/>
<name>A0A0F8XBQ8_9ZZZZ</name>
<comment type="caution">
    <text evidence="1">The sequence shown here is derived from an EMBL/GenBank/DDBJ whole genome shotgun (WGS) entry which is preliminary data.</text>
</comment>
<gene>
    <name evidence="1" type="ORF">LCGC14_2965840</name>
</gene>